<proteinExistence type="inferred from homology"/>
<dbReference type="GO" id="GO:0003677">
    <property type="term" value="F:DNA binding"/>
    <property type="evidence" value="ECO:0007669"/>
    <property type="project" value="InterPro"/>
</dbReference>
<dbReference type="EMBL" id="JAIWJX010000002">
    <property type="protein sequence ID" value="MCK6258150.1"/>
    <property type="molecule type" value="Genomic_DNA"/>
</dbReference>
<protein>
    <recommendedName>
        <fullName evidence="5">Putative 3-methyladenine DNA glycosylase</fullName>
        <ecNumber evidence="5">3.2.2.-</ecNumber>
    </recommendedName>
</protein>
<dbReference type="RefSeq" id="WP_248253493.1">
    <property type="nucleotide sequence ID" value="NZ_JAIWJX010000002.1"/>
</dbReference>
<dbReference type="EC" id="3.2.2.-" evidence="5"/>
<evidence type="ECO:0000313" key="6">
    <source>
        <dbReference type="EMBL" id="MCK6258150.1"/>
    </source>
</evidence>
<dbReference type="FunFam" id="3.10.300.10:FF:000001">
    <property type="entry name" value="Putative 3-methyladenine DNA glycosylase"/>
    <property type="match status" value="1"/>
</dbReference>
<evidence type="ECO:0000256" key="1">
    <source>
        <dbReference type="ARBA" id="ARBA00009232"/>
    </source>
</evidence>
<reference evidence="6" key="1">
    <citation type="submission" date="2021-09" db="EMBL/GenBank/DDBJ databases">
        <title>Genome analysis of Fictibacillus sp. KIGAM418 isolated from marine sediment.</title>
        <authorList>
            <person name="Seo M.-J."/>
            <person name="Cho E.-S."/>
            <person name="Hwang C.Y."/>
        </authorList>
    </citation>
    <scope>NUCLEOTIDE SEQUENCE</scope>
    <source>
        <strain evidence="6">KIGAM418</strain>
    </source>
</reference>
<dbReference type="AlphaFoldDB" id="A0A9X1XFL5"/>
<sequence length="204" mass="23013">MNEKLFELPTLKLAKTLLGMELVHQTDEGLASGIIVETEAYMGPEDMAAHSFGGKRTPRTEIMYAEPGHVYVYFIYGMHTCFNIVSGPLHKPEAILIRALEPKEGIPIMMHRRSMKIPVLENGAWKPGQLKKLTNGPGKLCKAMGISLNDYGLKLNAEHLYLKEYKSLSDEDIVSGPRINVDYAGEAVHYPYRFWIKDNIYVSK</sequence>
<evidence type="ECO:0000256" key="2">
    <source>
        <dbReference type="ARBA" id="ARBA00022763"/>
    </source>
</evidence>
<dbReference type="NCBIfam" id="TIGR00567">
    <property type="entry name" value="3mg"/>
    <property type="match status" value="1"/>
</dbReference>
<dbReference type="Pfam" id="PF02245">
    <property type="entry name" value="Pur_DNA_glyco"/>
    <property type="match status" value="1"/>
</dbReference>
<evidence type="ECO:0000256" key="4">
    <source>
        <dbReference type="ARBA" id="ARBA00023204"/>
    </source>
</evidence>
<dbReference type="PANTHER" id="PTHR10429:SF0">
    <property type="entry name" value="DNA-3-METHYLADENINE GLYCOSYLASE"/>
    <property type="match status" value="1"/>
</dbReference>
<dbReference type="GO" id="GO:0003905">
    <property type="term" value="F:alkylbase DNA N-glycosylase activity"/>
    <property type="evidence" value="ECO:0007669"/>
    <property type="project" value="InterPro"/>
</dbReference>
<keyword evidence="2 5" id="KW-0227">DNA damage</keyword>
<dbReference type="PANTHER" id="PTHR10429">
    <property type="entry name" value="DNA-3-METHYLADENINE GLYCOSYLASE"/>
    <property type="match status" value="1"/>
</dbReference>
<dbReference type="CDD" id="cd00540">
    <property type="entry name" value="AAG"/>
    <property type="match status" value="1"/>
</dbReference>
<dbReference type="SUPFAM" id="SSF50486">
    <property type="entry name" value="FMT C-terminal domain-like"/>
    <property type="match status" value="1"/>
</dbReference>
<dbReference type="InterPro" id="IPR011034">
    <property type="entry name" value="Formyl_transferase-like_C_sf"/>
</dbReference>
<accession>A0A9X1XFL5</accession>
<evidence type="ECO:0000256" key="5">
    <source>
        <dbReference type="HAMAP-Rule" id="MF_00527"/>
    </source>
</evidence>
<gene>
    <name evidence="6" type="ORF">LCY76_16355</name>
</gene>
<organism evidence="6 7">
    <name type="scientific">Fictibacillus marinisediminis</name>
    <dbReference type="NCBI Taxonomy" id="2878389"/>
    <lineage>
        <taxon>Bacteria</taxon>
        <taxon>Bacillati</taxon>
        <taxon>Bacillota</taxon>
        <taxon>Bacilli</taxon>
        <taxon>Bacillales</taxon>
        <taxon>Fictibacillaceae</taxon>
        <taxon>Fictibacillus</taxon>
    </lineage>
</organism>
<evidence type="ECO:0000256" key="3">
    <source>
        <dbReference type="ARBA" id="ARBA00022801"/>
    </source>
</evidence>
<dbReference type="Proteomes" id="UP001139011">
    <property type="component" value="Unassembled WGS sequence"/>
</dbReference>
<keyword evidence="3 5" id="KW-0378">Hydrolase</keyword>
<evidence type="ECO:0000313" key="7">
    <source>
        <dbReference type="Proteomes" id="UP001139011"/>
    </source>
</evidence>
<dbReference type="Gene3D" id="3.10.300.10">
    <property type="entry name" value="Methylpurine-DNA glycosylase (MPG)"/>
    <property type="match status" value="1"/>
</dbReference>
<name>A0A9X1XFL5_9BACL</name>
<keyword evidence="7" id="KW-1185">Reference proteome</keyword>
<dbReference type="InterPro" id="IPR036995">
    <property type="entry name" value="MPG_sf"/>
</dbReference>
<keyword evidence="4 5" id="KW-0234">DNA repair</keyword>
<dbReference type="HAMAP" id="MF_00527">
    <property type="entry name" value="3MGH"/>
    <property type="match status" value="1"/>
</dbReference>
<comment type="similarity">
    <text evidence="1 5">Belongs to the DNA glycosylase MPG family.</text>
</comment>
<comment type="caution">
    <text evidence="6">The sequence shown here is derived from an EMBL/GenBank/DDBJ whole genome shotgun (WGS) entry which is preliminary data.</text>
</comment>
<dbReference type="InterPro" id="IPR003180">
    <property type="entry name" value="MPG"/>
</dbReference>
<dbReference type="GO" id="GO:0006284">
    <property type="term" value="P:base-excision repair"/>
    <property type="evidence" value="ECO:0007669"/>
    <property type="project" value="InterPro"/>
</dbReference>